<proteinExistence type="predicted"/>
<feature type="compositionally biased region" description="Acidic residues" evidence="1">
    <location>
        <begin position="64"/>
        <end position="74"/>
    </location>
</feature>
<accession>A0A1I0P9S0</accession>
<dbReference type="STRING" id="355548.SAMN04487945_1466"/>
<name>A0A1I0P9S0_9EURY</name>
<dbReference type="InterPro" id="IPR035940">
    <property type="entry name" value="CAP_sf"/>
</dbReference>
<feature type="domain" description="SCP" evidence="3">
    <location>
        <begin position="137"/>
        <end position="256"/>
    </location>
</feature>
<gene>
    <name evidence="4" type="ORF">SAMN04487945_1466</name>
</gene>
<feature type="transmembrane region" description="Helical" evidence="2">
    <location>
        <begin position="87"/>
        <end position="105"/>
    </location>
</feature>
<keyword evidence="2" id="KW-1133">Transmembrane helix</keyword>
<keyword evidence="2" id="KW-0812">Transmembrane</keyword>
<keyword evidence="5" id="KW-1185">Reference proteome</keyword>
<reference evidence="4 5" key="1">
    <citation type="submission" date="2016-10" db="EMBL/GenBank/DDBJ databases">
        <authorList>
            <person name="de Groot N.N."/>
        </authorList>
    </citation>
    <scope>NUCLEOTIDE SEQUENCE [LARGE SCALE GENOMIC DNA]</scope>
    <source>
        <strain evidence="4 5">CGMCC 1.5337</strain>
    </source>
</reference>
<organism evidence="4 5">
    <name type="scientific">Halobacterium jilantaiense</name>
    <dbReference type="NCBI Taxonomy" id="355548"/>
    <lineage>
        <taxon>Archaea</taxon>
        <taxon>Methanobacteriati</taxon>
        <taxon>Methanobacteriota</taxon>
        <taxon>Stenosarchaea group</taxon>
        <taxon>Halobacteria</taxon>
        <taxon>Halobacteriales</taxon>
        <taxon>Halobacteriaceae</taxon>
        <taxon>Halobacterium</taxon>
    </lineage>
</organism>
<evidence type="ECO:0000256" key="2">
    <source>
        <dbReference type="SAM" id="Phobius"/>
    </source>
</evidence>
<dbReference type="AlphaFoldDB" id="A0A1I0P9S0"/>
<dbReference type="Proteomes" id="UP000198518">
    <property type="component" value="Unassembled WGS sequence"/>
</dbReference>
<evidence type="ECO:0000256" key="1">
    <source>
        <dbReference type="SAM" id="MobiDB-lite"/>
    </source>
</evidence>
<dbReference type="Pfam" id="PF00188">
    <property type="entry name" value="CAP"/>
    <property type="match status" value="1"/>
</dbReference>
<dbReference type="OrthoDB" id="262791at2157"/>
<keyword evidence="2" id="KW-0472">Membrane</keyword>
<evidence type="ECO:0000313" key="5">
    <source>
        <dbReference type="Proteomes" id="UP000198518"/>
    </source>
</evidence>
<protein>
    <recommendedName>
        <fullName evidence="3">SCP domain-containing protein</fullName>
    </recommendedName>
</protein>
<dbReference type="RefSeq" id="WP_143052169.1">
    <property type="nucleotide sequence ID" value="NZ_FOJA01000001.1"/>
</dbReference>
<dbReference type="EMBL" id="FOJA01000001">
    <property type="protein sequence ID" value="SEW10337.1"/>
    <property type="molecule type" value="Genomic_DNA"/>
</dbReference>
<evidence type="ECO:0000259" key="3">
    <source>
        <dbReference type="Pfam" id="PF00188"/>
    </source>
</evidence>
<evidence type="ECO:0000313" key="4">
    <source>
        <dbReference type="EMBL" id="SEW10337.1"/>
    </source>
</evidence>
<dbReference type="Gene3D" id="3.40.33.10">
    <property type="entry name" value="CAP"/>
    <property type="match status" value="1"/>
</dbReference>
<sequence>MAGRCTECGRYHHDGPPCENCGTMSFQPAEEVKACAECGAIHRDESPPCNECGAMGFRKVNPDSIDESGDDGDDGIPSPSQHSRRKVLYGLGIVGVLGAGGYVYLTSDDYPTMEAPGKADEASGIRFETVETEMRGLVNDERESQGLFTLSSAENVDAFAEYYNKMYVKQGGSNVRAVTSEEVDGKFNVSEYHAVSNHWETETSSRSIDGFDSASELARRTVDSWMSEARFRDPLLSTEFSEIGLDVHVGEDGDIFLLVVVD</sequence>
<dbReference type="InterPro" id="IPR014044">
    <property type="entry name" value="CAP_dom"/>
</dbReference>
<feature type="region of interest" description="Disordered" evidence="1">
    <location>
        <begin position="61"/>
        <end position="82"/>
    </location>
</feature>